<keyword evidence="1" id="KW-0472">Membrane</keyword>
<evidence type="ECO:0000256" key="1">
    <source>
        <dbReference type="SAM" id="Phobius"/>
    </source>
</evidence>
<reference evidence="2 3" key="1">
    <citation type="journal article" date="2018" name="Int. J. Syst. Evol. Microbiol.">
        <title>Micromonospora globbae sp. nov., an endophytic actinomycete isolated from roots of Globba winitii C. H. Wright.</title>
        <authorList>
            <person name="Kuncharoen N."/>
            <person name="Pittayakhajonwut P."/>
            <person name="Tanasupawat S."/>
        </authorList>
    </citation>
    <scope>NUCLEOTIDE SEQUENCE [LARGE SCALE GENOMIC DNA]</scope>
    <source>
        <strain evidence="2 3">WPS1-2</strain>
    </source>
</reference>
<accession>A0A420ETW9</accession>
<organism evidence="2 3">
    <name type="scientific">Micromonospora globbae</name>
    <dbReference type="NCBI Taxonomy" id="1894969"/>
    <lineage>
        <taxon>Bacteria</taxon>
        <taxon>Bacillati</taxon>
        <taxon>Actinomycetota</taxon>
        <taxon>Actinomycetes</taxon>
        <taxon>Micromonosporales</taxon>
        <taxon>Micromonosporaceae</taxon>
        <taxon>Micromonospora</taxon>
    </lineage>
</organism>
<dbReference type="RefSeq" id="WP_120331578.1">
    <property type="nucleotide sequence ID" value="NZ_RAQQ01000027.1"/>
</dbReference>
<feature type="transmembrane region" description="Helical" evidence="1">
    <location>
        <begin position="12"/>
        <end position="37"/>
    </location>
</feature>
<comment type="caution">
    <text evidence="2">The sequence shown here is derived from an EMBL/GenBank/DDBJ whole genome shotgun (WGS) entry which is preliminary data.</text>
</comment>
<dbReference type="Proteomes" id="UP000285744">
    <property type="component" value="Unassembled WGS sequence"/>
</dbReference>
<dbReference type="EMBL" id="RAQQ01000027">
    <property type="protein sequence ID" value="RKF24128.1"/>
    <property type="molecule type" value="Genomic_DNA"/>
</dbReference>
<feature type="transmembrane region" description="Helical" evidence="1">
    <location>
        <begin position="43"/>
        <end position="71"/>
    </location>
</feature>
<name>A0A420ETW9_9ACTN</name>
<evidence type="ECO:0000313" key="2">
    <source>
        <dbReference type="EMBL" id="RKF24128.1"/>
    </source>
</evidence>
<sequence length="83" mass="8890">MDATRSRRRWWVTEFITTLVGGGTFTAVTLVVALAALDGPITPGVALAVGVLIGISPAALAPFALSLAQLLDERRRWMKRAAR</sequence>
<keyword evidence="1" id="KW-0812">Transmembrane</keyword>
<keyword evidence="1" id="KW-1133">Transmembrane helix</keyword>
<evidence type="ECO:0000313" key="3">
    <source>
        <dbReference type="Proteomes" id="UP000285744"/>
    </source>
</evidence>
<protein>
    <submittedName>
        <fullName evidence="2">Uncharacterized protein</fullName>
    </submittedName>
</protein>
<dbReference type="AlphaFoldDB" id="A0A420ETW9"/>
<gene>
    <name evidence="2" type="ORF">D7I43_27995</name>
</gene>
<proteinExistence type="predicted"/>